<name>A0A1H9YY98_9GAMM</name>
<dbReference type="PANTHER" id="PTHR42852">
    <property type="entry name" value="THIOL:DISULFIDE INTERCHANGE PROTEIN DSBE"/>
    <property type="match status" value="1"/>
</dbReference>
<dbReference type="PANTHER" id="PTHR42852:SF17">
    <property type="entry name" value="THIOREDOXIN-LIKE PROTEIN HI_1115"/>
    <property type="match status" value="1"/>
</dbReference>
<protein>
    <submittedName>
        <fullName evidence="4">Thiol-disulfide isomerase or thioredoxin</fullName>
    </submittedName>
</protein>
<evidence type="ECO:0000256" key="1">
    <source>
        <dbReference type="ARBA" id="ARBA00023284"/>
    </source>
</evidence>
<dbReference type="PROSITE" id="PS51352">
    <property type="entry name" value="THIOREDOXIN_2"/>
    <property type="match status" value="1"/>
</dbReference>
<organism evidence="4 5">
    <name type="scientific">Thorsellia anophelis DSM 18579</name>
    <dbReference type="NCBI Taxonomy" id="1123402"/>
    <lineage>
        <taxon>Bacteria</taxon>
        <taxon>Pseudomonadati</taxon>
        <taxon>Pseudomonadota</taxon>
        <taxon>Gammaproteobacteria</taxon>
        <taxon>Enterobacterales</taxon>
        <taxon>Thorselliaceae</taxon>
        <taxon>Thorsellia</taxon>
    </lineage>
</organism>
<dbReference type="SUPFAM" id="SSF52833">
    <property type="entry name" value="Thioredoxin-like"/>
    <property type="match status" value="1"/>
</dbReference>
<feature type="transmembrane region" description="Helical" evidence="2">
    <location>
        <begin position="48"/>
        <end position="70"/>
    </location>
</feature>
<evidence type="ECO:0000259" key="3">
    <source>
        <dbReference type="PROSITE" id="PS51352"/>
    </source>
</evidence>
<dbReference type="PROSITE" id="PS00194">
    <property type="entry name" value="THIOREDOXIN_1"/>
    <property type="match status" value="1"/>
</dbReference>
<dbReference type="EMBL" id="FOHV01000002">
    <property type="protein sequence ID" value="SES74155.1"/>
    <property type="molecule type" value="Genomic_DNA"/>
</dbReference>
<dbReference type="Proteomes" id="UP000242642">
    <property type="component" value="Unassembled WGS sequence"/>
</dbReference>
<dbReference type="AlphaFoldDB" id="A0A1H9YY98"/>
<dbReference type="CDD" id="cd02966">
    <property type="entry name" value="TlpA_like_family"/>
    <property type="match status" value="1"/>
</dbReference>
<dbReference type="STRING" id="1123402.SAMN02583745_00415"/>
<proteinExistence type="predicted"/>
<dbReference type="GO" id="GO:0016853">
    <property type="term" value="F:isomerase activity"/>
    <property type="evidence" value="ECO:0007669"/>
    <property type="project" value="UniProtKB-KW"/>
</dbReference>
<dbReference type="InterPro" id="IPR050553">
    <property type="entry name" value="Thioredoxin_ResA/DsbE_sf"/>
</dbReference>
<keyword evidence="4" id="KW-0413">Isomerase</keyword>
<dbReference type="GO" id="GO:0015036">
    <property type="term" value="F:disulfide oxidoreductase activity"/>
    <property type="evidence" value="ECO:0007669"/>
    <property type="project" value="UniProtKB-ARBA"/>
</dbReference>
<dbReference type="InterPro" id="IPR036249">
    <property type="entry name" value="Thioredoxin-like_sf"/>
</dbReference>
<keyword evidence="2" id="KW-1133">Transmembrane helix</keyword>
<dbReference type="GO" id="GO:0016209">
    <property type="term" value="F:antioxidant activity"/>
    <property type="evidence" value="ECO:0007669"/>
    <property type="project" value="InterPro"/>
</dbReference>
<dbReference type="InterPro" id="IPR013766">
    <property type="entry name" value="Thioredoxin_domain"/>
</dbReference>
<dbReference type="RefSeq" id="WP_093317358.1">
    <property type="nucleotide sequence ID" value="NZ_FOHV01000002.1"/>
</dbReference>
<dbReference type="OrthoDB" id="9799347at2"/>
<accession>A0A1H9YY98</accession>
<dbReference type="Pfam" id="PF00578">
    <property type="entry name" value="AhpC-TSA"/>
    <property type="match status" value="1"/>
</dbReference>
<sequence>MNWYTVTILGVGFPTLLLVLVASCIIFERLARALGYKQELNALGHDTWLLLFGFLFARFGFILQNWSYYANSPIDIINIRDQGFSITAALVPIFIWIAFKKRGNVRKIGILFIFVLSSVIGIVKWGQSTTQFERLFEQIDLKSFRMTRTDTELKTDHSKTVLLTALLEDAKEKNKAVIINLWASWCPPCRREMPALQMVQSTRDDAVIILINQQESEETIIHFFKENNLVFSHVYLDTQGSMMNNNFLHALPSTLYIDNQGNWQGIHTGELTQSALHAKIDSLIVQ</sequence>
<keyword evidence="5" id="KW-1185">Reference proteome</keyword>
<feature type="transmembrane region" description="Helical" evidence="2">
    <location>
        <begin position="6"/>
        <end position="27"/>
    </location>
</feature>
<reference evidence="5" key="1">
    <citation type="submission" date="2016-10" db="EMBL/GenBank/DDBJ databases">
        <authorList>
            <person name="Varghese N."/>
            <person name="Submissions S."/>
        </authorList>
    </citation>
    <scope>NUCLEOTIDE SEQUENCE [LARGE SCALE GENOMIC DNA]</scope>
    <source>
        <strain evidence="5">DSM 18579</strain>
    </source>
</reference>
<dbReference type="Gene3D" id="3.40.30.10">
    <property type="entry name" value="Glutaredoxin"/>
    <property type="match status" value="1"/>
</dbReference>
<keyword evidence="2" id="KW-0472">Membrane</keyword>
<keyword evidence="2" id="KW-0812">Transmembrane</keyword>
<keyword evidence="1" id="KW-0676">Redox-active center</keyword>
<evidence type="ECO:0000256" key="2">
    <source>
        <dbReference type="SAM" id="Phobius"/>
    </source>
</evidence>
<evidence type="ECO:0000313" key="5">
    <source>
        <dbReference type="Proteomes" id="UP000242642"/>
    </source>
</evidence>
<feature type="transmembrane region" description="Helical" evidence="2">
    <location>
        <begin position="82"/>
        <end position="99"/>
    </location>
</feature>
<feature type="domain" description="Thioredoxin" evidence="3">
    <location>
        <begin position="135"/>
        <end position="285"/>
    </location>
</feature>
<gene>
    <name evidence="4" type="ORF">SAMN02583745_00415</name>
</gene>
<dbReference type="InterPro" id="IPR000866">
    <property type="entry name" value="AhpC/TSA"/>
</dbReference>
<evidence type="ECO:0000313" key="4">
    <source>
        <dbReference type="EMBL" id="SES74155.1"/>
    </source>
</evidence>
<feature type="transmembrane region" description="Helical" evidence="2">
    <location>
        <begin position="108"/>
        <end position="126"/>
    </location>
</feature>
<dbReference type="InterPro" id="IPR017937">
    <property type="entry name" value="Thioredoxin_CS"/>
</dbReference>